<dbReference type="Ensembl" id="ENSLLET00000003595.1">
    <property type="protein sequence ID" value="ENSLLEP00000003434.1"/>
    <property type="gene ID" value="ENSLLEG00000002214.1"/>
</dbReference>
<dbReference type="PANTHER" id="PTHR46785">
    <property type="entry name" value="VON WILLEBRAND FACTOR A DOMAIN-CONTAINING PROTEIN 3B"/>
    <property type="match status" value="1"/>
</dbReference>
<keyword evidence="3" id="KW-1185">Reference proteome</keyword>
<dbReference type="Pfam" id="PF13768">
    <property type="entry name" value="VWA_3"/>
    <property type="match status" value="1"/>
</dbReference>
<organism evidence="2 3">
    <name type="scientific">Leptobrachium leishanense</name>
    <name type="common">Leishan spiny toad</name>
    <dbReference type="NCBI Taxonomy" id="445787"/>
    <lineage>
        <taxon>Eukaryota</taxon>
        <taxon>Metazoa</taxon>
        <taxon>Chordata</taxon>
        <taxon>Craniata</taxon>
        <taxon>Vertebrata</taxon>
        <taxon>Euteleostomi</taxon>
        <taxon>Amphibia</taxon>
        <taxon>Batrachia</taxon>
        <taxon>Anura</taxon>
        <taxon>Pelobatoidea</taxon>
        <taxon>Megophryidae</taxon>
        <taxon>Leptobrachium</taxon>
    </lineage>
</organism>
<dbReference type="PANTHER" id="PTHR46785:SF1">
    <property type="entry name" value="VON WILLEBRAND FACTOR A DOMAIN-CONTAINING PROTEIN 3B"/>
    <property type="match status" value="1"/>
</dbReference>
<reference evidence="2" key="2">
    <citation type="submission" date="2025-09" db="UniProtKB">
        <authorList>
            <consortium name="Ensembl"/>
        </authorList>
    </citation>
    <scope>IDENTIFICATION</scope>
</reference>
<evidence type="ECO:0000313" key="2">
    <source>
        <dbReference type="Ensembl" id="ENSLLEP00000003434.1"/>
    </source>
</evidence>
<evidence type="ECO:0000313" key="3">
    <source>
        <dbReference type="Proteomes" id="UP000694569"/>
    </source>
</evidence>
<protein>
    <recommendedName>
        <fullName evidence="1">VWFA domain-containing protein</fullName>
    </recommendedName>
</protein>
<sequence length="284" mass="32726">ITFISAEYVNKLGRPVSSRYAHGLFHQYNNDGKIYNLTAKREHVLQKIESITGVIELFKQRLIWLTGGSRVLFGVIQEQSVAFVIDVNSLYEAQDDLCREAFCLALNEQVARISKFNLVWASEIPVKWQRKPVSASYQTVEAATQWVWNQPYSPTDRADCDAEALSLALNDQVEAIYYFSAGDIPDDKKLLMSQRISNSQFPIHVVSYNPLKPETITFWKELSHRSHGRFHVYSVENKHTVTKTTKEEYFDESNPVMEKVLPGIVFCDTYFPWMRFLMISHSAV</sequence>
<dbReference type="InterPro" id="IPR002035">
    <property type="entry name" value="VWF_A"/>
</dbReference>
<proteinExistence type="predicted"/>
<evidence type="ECO:0000259" key="1">
    <source>
        <dbReference type="Pfam" id="PF13768"/>
    </source>
</evidence>
<name>A0A8C5LUI5_9ANUR</name>
<feature type="domain" description="VWFA" evidence="1">
    <location>
        <begin position="80"/>
        <end position="231"/>
    </location>
</feature>
<reference evidence="2" key="1">
    <citation type="submission" date="2025-08" db="UniProtKB">
        <authorList>
            <consortium name="Ensembl"/>
        </authorList>
    </citation>
    <scope>IDENTIFICATION</scope>
</reference>
<dbReference type="OrthoDB" id="10021393at2759"/>
<dbReference type="Proteomes" id="UP000694569">
    <property type="component" value="Unplaced"/>
</dbReference>
<accession>A0A8C5LUI5</accession>
<dbReference type="AlphaFoldDB" id="A0A8C5LUI5"/>
<dbReference type="GeneTree" id="ENSGT01150000287995"/>